<comment type="caution">
    <text evidence="15">The sequence shown here is derived from an EMBL/GenBank/DDBJ whole genome shotgun (WGS) entry which is preliminary data.</text>
</comment>
<evidence type="ECO:0000256" key="1">
    <source>
        <dbReference type="ARBA" id="ARBA00004651"/>
    </source>
</evidence>
<feature type="transmembrane region" description="Helical" evidence="14">
    <location>
        <begin position="340"/>
        <end position="365"/>
    </location>
</feature>
<dbReference type="EMBL" id="MAQB02000014">
    <property type="protein sequence ID" value="OFJ46383.1"/>
    <property type="molecule type" value="Genomic_DNA"/>
</dbReference>
<dbReference type="InterPro" id="IPR024194">
    <property type="entry name" value="Ac/AlaTfrase_AlgI/DltB"/>
</dbReference>
<keyword evidence="5 13" id="KW-1003">Cell membrane</keyword>
<dbReference type="InterPro" id="IPR051085">
    <property type="entry name" value="MB_O-acyltransferase"/>
</dbReference>
<keyword evidence="9 14" id="KW-1133">Transmembrane helix</keyword>
<feature type="transmembrane region" description="Helical" evidence="14">
    <location>
        <begin position="35"/>
        <end position="54"/>
    </location>
</feature>
<dbReference type="GO" id="GO:0005886">
    <property type="term" value="C:plasma membrane"/>
    <property type="evidence" value="ECO:0007669"/>
    <property type="project" value="UniProtKB-SubCell"/>
</dbReference>
<feature type="transmembrane region" description="Helical" evidence="14">
    <location>
        <begin position="167"/>
        <end position="186"/>
    </location>
</feature>
<feature type="transmembrane region" description="Helical" evidence="14">
    <location>
        <begin position="6"/>
        <end position="23"/>
    </location>
</feature>
<keyword evidence="7 14" id="KW-0812">Transmembrane</keyword>
<evidence type="ECO:0000313" key="16">
    <source>
        <dbReference type="Proteomes" id="UP000092634"/>
    </source>
</evidence>
<dbReference type="Pfam" id="PF03062">
    <property type="entry name" value="MBOAT"/>
    <property type="match status" value="1"/>
</dbReference>
<comment type="similarity">
    <text evidence="3 13">Belongs to the membrane-bound acyltransferase family.</text>
</comment>
<feature type="transmembrane region" description="Helical" evidence="14">
    <location>
        <begin position="137"/>
        <end position="155"/>
    </location>
</feature>
<evidence type="ECO:0000256" key="8">
    <source>
        <dbReference type="ARBA" id="ARBA00022841"/>
    </source>
</evidence>
<sequence length="526" mass="58411">MLFNSFAFLFGYLPIVLAGYFLLGRRASAGSAPSSWRRLAPAMWLALASLFFYAWWEVRYLPLLLASICVNYGAGRLLGASAGAARKRVLLTALALNLGLLAYYKYANFFIDSVNAVAIAGGSGGSGGSLPLHALDIILPIGISFFTFTQIAFLVDCYRGELREYRFIHYVLFVSYFPHLIAGPVLHHREMMPQFADPANVHPRAANFAIGLSIFTLGLAKKVLIADNLSPLAIPVFAAGATPTLIEAWIGVLAYTFQLYFDFSGYSDMAIGLSRLFGVKLPLNFNSPYKAANIAEFWHRWHMTLSRFLRDYVYIPLGGSRHGEAMRYRNLMLTMLLGGLWHGAGWTFVVWGGLHGLYLVLLQAWQSVFGAAQARWWPAWCSSLLTFLAVMLAWVYFRAPDVATASDIAGALVGANGVSLPRALVSHAGLLAQWGLHPAFDGIRWIELAGPGLPVLLVAMLLAFRAPNTQEIFFLYEPAIERILQPAGRWNFNWQLTRRWSVGLAALFVACIFSMNRVSEFLYFQF</sequence>
<evidence type="ECO:0000256" key="9">
    <source>
        <dbReference type="ARBA" id="ARBA00022989"/>
    </source>
</evidence>
<accession>A0A1E8PJD4</accession>
<dbReference type="InterPro" id="IPR004299">
    <property type="entry name" value="MBOAT_fam"/>
</dbReference>
<dbReference type="PANTHER" id="PTHR13285">
    <property type="entry name" value="ACYLTRANSFERASE"/>
    <property type="match status" value="1"/>
</dbReference>
<evidence type="ECO:0000256" key="11">
    <source>
        <dbReference type="ARBA" id="ARBA00023315"/>
    </source>
</evidence>
<evidence type="ECO:0000256" key="5">
    <source>
        <dbReference type="ARBA" id="ARBA00022475"/>
    </source>
</evidence>
<comment type="subcellular location">
    <subcellularLocation>
        <location evidence="1">Cell membrane</location>
        <topology evidence="1">Multi-pass membrane protein</topology>
    </subcellularLocation>
</comment>
<dbReference type="PIRSF" id="PIRSF016636">
    <property type="entry name" value="AlgI_DltB"/>
    <property type="match status" value="1"/>
</dbReference>
<comment type="pathway">
    <text evidence="2">Glycan biosynthesis; alginate biosynthesis.</text>
</comment>
<evidence type="ECO:0000256" key="3">
    <source>
        <dbReference type="ARBA" id="ARBA00010323"/>
    </source>
</evidence>
<dbReference type="GO" id="GO:0016746">
    <property type="term" value="F:acyltransferase activity"/>
    <property type="evidence" value="ECO:0007669"/>
    <property type="project" value="UniProtKB-KW"/>
</dbReference>
<proteinExistence type="inferred from homology"/>
<keyword evidence="10 13" id="KW-0472">Membrane</keyword>
<feature type="transmembrane region" description="Helical" evidence="14">
    <location>
        <begin position="443"/>
        <end position="464"/>
    </location>
</feature>
<evidence type="ECO:0000256" key="14">
    <source>
        <dbReference type="SAM" id="Phobius"/>
    </source>
</evidence>
<protein>
    <recommendedName>
        <fullName evidence="4">Probable alginate O-acetylase AlgI</fullName>
    </recommendedName>
    <alternativeName>
        <fullName evidence="12">Alginate biosynthesis protein AlgI</fullName>
    </alternativeName>
</protein>
<keyword evidence="11 13" id="KW-0012">Acyltransferase</keyword>
<dbReference type="Proteomes" id="UP000092634">
    <property type="component" value="Unassembled WGS sequence"/>
</dbReference>
<dbReference type="PIRSF" id="PIRSF500217">
    <property type="entry name" value="AlgI"/>
    <property type="match status" value="1"/>
</dbReference>
<evidence type="ECO:0000256" key="12">
    <source>
        <dbReference type="ARBA" id="ARBA00031030"/>
    </source>
</evidence>
<evidence type="ECO:0000256" key="6">
    <source>
        <dbReference type="ARBA" id="ARBA00022679"/>
    </source>
</evidence>
<name>A0A1E8PJD4_9BURK</name>
<organism evidence="15 16">
    <name type="scientific">Janthinobacterium lividum</name>
    <dbReference type="NCBI Taxonomy" id="29581"/>
    <lineage>
        <taxon>Bacteria</taxon>
        <taxon>Pseudomonadati</taxon>
        <taxon>Pseudomonadota</taxon>
        <taxon>Betaproteobacteria</taxon>
        <taxon>Burkholderiales</taxon>
        <taxon>Oxalobacteraceae</taxon>
        <taxon>Janthinobacterium</taxon>
    </lineage>
</organism>
<evidence type="ECO:0000256" key="13">
    <source>
        <dbReference type="PIRNR" id="PIRNR016636"/>
    </source>
</evidence>
<evidence type="ECO:0000313" key="15">
    <source>
        <dbReference type="EMBL" id="OFJ46383.1"/>
    </source>
</evidence>
<dbReference type="GO" id="GO:0042121">
    <property type="term" value="P:alginic acid biosynthetic process"/>
    <property type="evidence" value="ECO:0007669"/>
    <property type="project" value="UniProtKB-KW"/>
</dbReference>
<dbReference type="InterPro" id="IPR028362">
    <property type="entry name" value="AlgI"/>
</dbReference>
<evidence type="ECO:0000256" key="2">
    <source>
        <dbReference type="ARBA" id="ARBA00005182"/>
    </source>
</evidence>
<feature type="transmembrane region" description="Helical" evidence="14">
    <location>
        <begin position="377"/>
        <end position="397"/>
    </location>
</feature>
<dbReference type="PANTHER" id="PTHR13285:SF23">
    <property type="entry name" value="TEICHOIC ACID D-ALANYLTRANSFERASE"/>
    <property type="match status" value="1"/>
</dbReference>
<evidence type="ECO:0000256" key="4">
    <source>
        <dbReference type="ARBA" id="ARBA00016084"/>
    </source>
</evidence>
<reference evidence="15 16" key="1">
    <citation type="submission" date="2016-10" db="EMBL/GenBank/DDBJ databases">
        <title>Updated version of Genome Assembly of Janthinobacterium lividum ERGS5:01.</title>
        <authorList>
            <person name="Kumar R."/>
            <person name="Acharya V."/>
            <person name="Singh D."/>
        </authorList>
    </citation>
    <scope>NUCLEOTIDE SEQUENCE [LARGE SCALE GENOMIC DNA]</scope>
    <source>
        <strain evidence="15 16">ERGS5:01</strain>
    </source>
</reference>
<evidence type="ECO:0000256" key="7">
    <source>
        <dbReference type="ARBA" id="ARBA00022692"/>
    </source>
</evidence>
<evidence type="ECO:0000256" key="10">
    <source>
        <dbReference type="ARBA" id="ARBA00023136"/>
    </source>
</evidence>
<dbReference type="AlphaFoldDB" id="A0A1E8PJD4"/>
<gene>
    <name evidence="15" type="ORF">BA896_021750</name>
</gene>
<feature type="transmembrane region" description="Helical" evidence="14">
    <location>
        <begin position="500"/>
        <end position="518"/>
    </location>
</feature>
<keyword evidence="6 13" id="KW-0808">Transferase</keyword>
<keyword evidence="8" id="KW-0016">Alginate biosynthesis</keyword>
<feature type="transmembrane region" description="Helical" evidence="14">
    <location>
        <begin position="89"/>
        <end position="106"/>
    </location>
</feature>
<feature type="transmembrane region" description="Helical" evidence="14">
    <location>
        <begin position="236"/>
        <end position="257"/>
    </location>
</feature>
<feature type="transmembrane region" description="Helical" evidence="14">
    <location>
        <begin position="206"/>
        <end position="224"/>
    </location>
</feature>